<sequence>MEPVTHFLTGAVLARSGFNRKAAYATLAMTLAAEAPDLDIVWGRLGPVTGFEHHRGITHTFLAAPVIALAAVGLAWLVHRWRKKPTAAPIRWGLLWCFALLADLSHILLDYTNNYGVRPLFPFDAHWHAWSIVFIFDPWIFLALLASLVLPWLFGLADSEIGARRTPFRGRGWSIAALVFIVLWWSLRNAEQSHALALVRNAGTIDAPVTRIAAEPYMLDPFAWHVLAETPDYYQTAEVRTLHDRIEARSLDGSDIFYKPPVTPAVAAAKQSYLGRVYLDWSQFPVTTDLGNDPIPYDTAPQPQPGWHTVQFEDLRFAYSGFGLAGLSSDARGKIPLTAWAYINPANQIEGMYMSGKKQK</sequence>
<gene>
    <name evidence="2" type="ORF">ESZ00_08455</name>
</gene>
<proteinExistence type="predicted"/>
<dbReference type="PANTHER" id="PTHR40031:SF1">
    <property type="entry name" value="MEMBRANE-BOUND METAL-DEPENDENT HYDROLASE"/>
    <property type="match status" value="1"/>
</dbReference>
<keyword evidence="3" id="KW-1185">Reference proteome</keyword>
<evidence type="ECO:0000256" key="1">
    <source>
        <dbReference type="SAM" id="Phobius"/>
    </source>
</evidence>
<comment type="caution">
    <text evidence="2">The sequence shown here is derived from an EMBL/GenBank/DDBJ whole genome shotgun (WGS) entry which is preliminary data.</text>
</comment>
<keyword evidence="1" id="KW-1133">Transmembrane helix</keyword>
<protein>
    <submittedName>
        <fullName evidence="2">Metal-dependent hydrolase</fullName>
    </submittedName>
</protein>
<organism evidence="2 3">
    <name type="scientific">Silvibacterium dinghuense</name>
    <dbReference type="NCBI Taxonomy" id="1560006"/>
    <lineage>
        <taxon>Bacteria</taxon>
        <taxon>Pseudomonadati</taxon>
        <taxon>Acidobacteriota</taxon>
        <taxon>Terriglobia</taxon>
        <taxon>Terriglobales</taxon>
        <taxon>Acidobacteriaceae</taxon>
        <taxon>Silvibacterium</taxon>
    </lineage>
</organism>
<dbReference type="InterPro" id="IPR007404">
    <property type="entry name" value="YdjM-like"/>
</dbReference>
<keyword evidence="1" id="KW-0812">Transmembrane</keyword>
<dbReference type="AlphaFoldDB" id="A0A4Q1SK91"/>
<dbReference type="RefSeq" id="WP_129207654.1">
    <property type="nucleotide sequence ID" value="NZ_BMGU01000001.1"/>
</dbReference>
<name>A0A4Q1SK91_9BACT</name>
<dbReference type="GO" id="GO:0016787">
    <property type="term" value="F:hydrolase activity"/>
    <property type="evidence" value="ECO:0007669"/>
    <property type="project" value="UniProtKB-KW"/>
</dbReference>
<dbReference type="EMBL" id="SDMK01000001">
    <property type="protein sequence ID" value="RXS97875.1"/>
    <property type="molecule type" value="Genomic_DNA"/>
</dbReference>
<accession>A0A4Q1SK91</accession>
<dbReference type="Pfam" id="PF04307">
    <property type="entry name" value="YdjM"/>
    <property type="match status" value="1"/>
</dbReference>
<evidence type="ECO:0000313" key="2">
    <source>
        <dbReference type="EMBL" id="RXS97875.1"/>
    </source>
</evidence>
<dbReference type="Proteomes" id="UP000290253">
    <property type="component" value="Unassembled WGS sequence"/>
</dbReference>
<evidence type="ECO:0000313" key="3">
    <source>
        <dbReference type="Proteomes" id="UP000290253"/>
    </source>
</evidence>
<reference evidence="2 3" key="1">
    <citation type="journal article" date="2016" name="Int. J. Syst. Evol. Microbiol.">
        <title>Acidipila dinghuensis sp. nov., an acidobacterium isolated from forest soil.</title>
        <authorList>
            <person name="Jiang Y.W."/>
            <person name="Wang J."/>
            <person name="Chen M.H."/>
            <person name="Lv Y.Y."/>
            <person name="Qiu L.H."/>
        </authorList>
    </citation>
    <scope>NUCLEOTIDE SEQUENCE [LARGE SCALE GENOMIC DNA]</scope>
    <source>
        <strain evidence="2 3">DHOF10</strain>
    </source>
</reference>
<feature type="transmembrane region" description="Helical" evidence="1">
    <location>
        <begin position="129"/>
        <end position="156"/>
    </location>
</feature>
<keyword evidence="1" id="KW-0472">Membrane</keyword>
<feature type="transmembrane region" description="Helical" evidence="1">
    <location>
        <begin position="56"/>
        <end position="78"/>
    </location>
</feature>
<feature type="transmembrane region" description="Helical" evidence="1">
    <location>
        <begin position="90"/>
        <end position="109"/>
    </location>
</feature>
<dbReference type="OrthoDB" id="110250at2"/>
<feature type="transmembrane region" description="Helical" evidence="1">
    <location>
        <begin position="168"/>
        <end position="187"/>
    </location>
</feature>
<dbReference type="PANTHER" id="PTHR40031">
    <property type="entry name" value="HYPOTHETICAL MEMBRANE SPANNING PROTEIN"/>
    <property type="match status" value="1"/>
</dbReference>
<keyword evidence="2" id="KW-0378">Hydrolase</keyword>
<dbReference type="InterPro" id="IPR053170">
    <property type="entry name" value="Transcription_regulator"/>
</dbReference>